<dbReference type="PATRIC" id="fig|28229.4.peg.687"/>
<protein>
    <submittedName>
        <fullName evidence="2">Uncharacterized protein</fullName>
    </submittedName>
</protein>
<evidence type="ECO:0000313" key="2">
    <source>
        <dbReference type="EMBL" id="KGJ94490.1"/>
    </source>
</evidence>
<feature type="signal peptide" evidence="1">
    <location>
        <begin position="1"/>
        <end position="38"/>
    </location>
</feature>
<accession>A0A099KWB1</accession>
<feature type="chain" id="PRO_5001949033" evidence="1">
    <location>
        <begin position="39"/>
        <end position="108"/>
    </location>
</feature>
<organism evidence="2 3">
    <name type="scientific">Colwellia psychrerythraea</name>
    <name type="common">Vibrio psychroerythus</name>
    <dbReference type="NCBI Taxonomy" id="28229"/>
    <lineage>
        <taxon>Bacteria</taxon>
        <taxon>Pseudomonadati</taxon>
        <taxon>Pseudomonadota</taxon>
        <taxon>Gammaproteobacteria</taxon>
        <taxon>Alteromonadales</taxon>
        <taxon>Colwelliaceae</taxon>
        <taxon>Colwellia</taxon>
    </lineage>
</organism>
<comment type="caution">
    <text evidence="2">The sequence shown here is derived from an EMBL/GenBank/DDBJ whole genome shotgun (WGS) entry which is preliminary data.</text>
</comment>
<dbReference type="EMBL" id="JQED01000005">
    <property type="protein sequence ID" value="KGJ94490.1"/>
    <property type="molecule type" value="Genomic_DNA"/>
</dbReference>
<name>A0A099KWB1_COLPS</name>
<dbReference type="Proteomes" id="UP000029843">
    <property type="component" value="Unassembled WGS sequence"/>
</dbReference>
<evidence type="ECO:0000256" key="1">
    <source>
        <dbReference type="SAM" id="SignalP"/>
    </source>
</evidence>
<gene>
    <name evidence="2" type="ORF">ND2E_1679</name>
</gene>
<reference evidence="2 3" key="1">
    <citation type="submission" date="2014-08" db="EMBL/GenBank/DDBJ databases">
        <title>Genomic and Phenotypic Diversity of Colwellia psychrerythraea strains from Disparate Marine Basins.</title>
        <authorList>
            <person name="Techtmann S.M."/>
            <person name="Stelling S.C."/>
            <person name="Utturkar S.M."/>
            <person name="Alshibli N."/>
            <person name="Harris A."/>
            <person name="Brown S.D."/>
            <person name="Hazen T.C."/>
        </authorList>
    </citation>
    <scope>NUCLEOTIDE SEQUENCE [LARGE SCALE GENOMIC DNA]</scope>
    <source>
        <strain evidence="2 3">ND2E</strain>
    </source>
</reference>
<sequence precursor="true">MSTFNMTTNTSSKIKDVSLALVLIGSLLGATLSTSVNAAPLPNVEKTVSDFIVAQGEKMITELNTQLQQSINKEIEEYTVNFSFDNASSWLAAEEVKETTPTVEDNAK</sequence>
<dbReference type="AlphaFoldDB" id="A0A099KWB1"/>
<dbReference type="OrthoDB" id="6228261at2"/>
<evidence type="ECO:0000313" key="3">
    <source>
        <dbReference type="Proteomes" id="UP000029843"/>
    </source>
</evidence>
<proteinExistence type="predicted"/>
<keyword evidence="1" id="KW-0732">Signal</keyword>
<dbReference type="RefSeq" id="WP_033092440.1">
    <property type="nucleotide sequence ID" value="NZ_JQED01000005.1"/>
</dbReference>